<proteinExistence type="evidence at transcript level"/>
<dbReference type="FunFam" id="2.60.40.200:FF:000013">
    <property type="entry name" value="Superoxide dismutase [Cu-Zn]"/>
    <property type="match status" value="1"/>
</dbReference>
<dbReference type="PROSITE" id="PS00332">
    <property type="entry name" value="SOD_CU_ZN_2"/>
    <property type="match status" value="1"/>
</dbReference>
<dbReference type="EMBL" id="HQ848279">
    <property type="protein sequence ID" value="AEM66981.1"/>
    <property type="molecule type" value="mRNA"/>
</dbReference>
<dbReference type="CDD" id="cd00305">
    <property type="entry name" value="Cu-Zn_Superoxide_Dismutase"/>
    <property type="match status" value="1"/>
</dbReference>
<dbReference type="GO" id="GO:0005507">
    <property type="term" value="F:copper ion binding"/>
    <property type="evidence" value="ECO:0007669"/>
    <property type="project" value="InterPro"/>
</dbReference>
<evidence type="ECO:0000256" key="8">
    <source>
        <dbReference type="ARBA" id="ARBA00049204"/>
    </source>
</evidence>
<gene>
    <name evidence="11" type="primary">CuZnSOD</name>
</gene>
<feature type="domain" description="Superoxide dismutase copper/zinc binding" evidence="10">
    <location>
        <begin position="8"/>
        <end position="146"/>
    </location>
</feature>
<dbReference type="InterPro" id="IPR018152">
    <property type="entry name" value="SOD_Cu/Zn_BS"/>
</dbReference>
<comment type="similarity">
    <text evidence="1 9">Belongs to the Cu-Zn superoxide dismutase family.</text>
</comment>
<evidence type="ECO:0000256" key="3">
    <source>
        <dbReference type="ARBA" id="ARBA00022833"/>
    </source>
</evidence>
<dbReference type="AlphaFoldDB" id="G8DPI7"/>
<evidence type="ECO:0000256" key="5">
    <source>
        <dbReference type="ARBA" id="ARBA00023002"/>
    </source>
</evidence>
<comment type="cofactor">
    <cofactor evidence="9">
        <name>Cu cation</name>
        <dbReference type="ChEBI" id="CHEBI:23378"/>
    </cofactor>
    <text evidence="9">Binds 1 copper ion per subunit.</text>
</comment>
<sequence length="152" mass="16453">MVADNSGVKGTLYLKQNGPGSAVLLTGYIKGLYEGAHGFHVHMNGQLTNDCKDAGGHFNPFMKNHGNPFSLDRHVGDLGNIKTFSRYHPTEVFILDKLITLEPGRENSILGRAIVVHEDVDDLGEGGDNESLRTGNAGSRLACGVISRMIDY</sequence>
<accession>G8DPI7</accession>
<reference evidence="11" key="2">
    <citation type="submission" date="2011-01" db="EMBL/GenBank/DDBJ databases">
        <authorList>
            <person name="Kim B.-M."/>
            <person name="Rhee J.-S."/>
            <person name="Lee Y.-M."/>
            <person name="Lee J.-S."/>
        </authorList>
    </citation>
    <scope>NUCLEOTIDE SEQUENCE</scope>
</reference>
<organism evidence="11">
    <name type="scientific">Tigriopus japonicus</name>
    <name type="common">Copepod</name>
    <dbReference type="NCBI Taxonomy" id="158387"/>
    <lineage>
        <taxon>Eukaryota</taxon>
        <taxon>Metazoa</taxon>
        <taxon>Ecdysozoa</taxon>
        <taxon>Arthropoda</taxon>
        <taxon>Crustacea</taxon>
        <taxon>Multicrustacea</taxon>
        <taxon>Hexanauplia</taxon>
        <taxon>Copepoda</taxon>
        <taxon>Harpacticoida</taxon>
        <taxon>Harpacticidae</taxon>
        <taxon>Tigriopus</taxon>
    </lineage>
</organism>
<dbReference type="PANTHER" id="PTHR10003">
    <property type="entry name" value="SUPEROXIDE DISMUTASE CU-ZN -RELATED"/>
    <property type="match status" value="1"/>
</dbReference>
<dbReference type="Gene3D" id="2.60.40.200">
    <property type="entry name" value="Superoxide dismutase, copper/zinc binding domain"/>
    <property type="match status" value="1"/>
</dbReference>
<dbReference type="InterPro" id="IPR024134">
    <property type="entry name" value="SOD_Cu/Zn_/chaperone"/>
</dbReference>
<reference evidence="11" key="1">
    <citation type="journal article" date="2011" name="Chemosphere">
        <title>Cu/Zn- and Mn-superoxide dismutase (SOD) from the copepod Tigriopus japonicus: molecular cloning and expression in response to environmental pollutants.</title>
        <authorList>
            <person name="Kim B.M."/>
            <person name="Rhee J.S."/>
            <person name="Park G.S."/>
            <person name="Lee J."/>
            <person name="Lee Y.M."/>
            <person name="Lee J.S."/>
        </authorList>
    </citation>
    <scope>NUCLEOTIDE SEQUENCE</scope>
</reference>
<evidence type="ECO:0000256" key="4">
    <source>
        <dbReference type="ARBA" id="ARBA00022862"/>
    </source>
</evidence>
<evidence type="ECO:0000256" key="9">
    <source>
        <dbReference type="RuleBase" id="RU000393"/>
    </source>
</evidence>
<comment type="function">
    <text evidence="9">Destroys radicals which are normally produced within the cells and which are toxic to biological systems.</text>
</comment>
<evidence type="ECO:0000256" key="7">
    <source>
        <dbReference type="ARBA" id="ARBA00023157"/>
    </source>
</evidence>
<keyword evidence="6 9" id="KW-0186">Copper</keyword>
<dbReference type="InterPro" id="IPR001424">
    <property type="entry name" value="SOD_Cu_Zn_dom"/>
</dbReference>
<dbReference type="EC" id="1.15.1.1" evidence="9"/>
<dbReference type="InterPro" id="IPR036423">
    <property type="entry name" value="SOD-like_Cu/Zn_dom_sf"/>
</dbReference>
<keyword evidence="4" id="KW-0049">Antioxidant</keyword>
<dbReference type="Pfam" id="PF00080">
    <property type="entry name" value="Sod_Cu"/>
    <property type="match status" value="1"/>
</dbReference>
<dbReference type="GO" id="GO:0004784">
    <property type="term" value="F:superoxide dismutase activity"/>
    <property type="evidence" value="ECO:0007669"/>
    <property type="project" value="UniProtKB-EC"/>
</dbReference>
<keyword evidence="3 9" id="KW-0862">Zinc</keyword>
<keyword evidence="7" id="KW-1015">Disulfide bond</keyword>
<dbReference type="PRINTS" id="PR00068">
    <property type="entry name" value="CUZNDISMTASE"/>
</dbReference>
<evidence type="ECO:0000259" key="10">
    <source>
        <dbReference type="Pfam" id="PF00080"/>
    </source>
</evidence>
<evidence type="ECO:0000313" key="11">
    <source>
        <dbReference type="EMBL" id="AEM66981.1"/>
    </source>
</evidence>
<keyword evidence="5 9" id="KW-0560">Oxidoreductase</keyword>
<dbReference type="SUPFAM" id="SSF49329">
    <property type="entry name" value="Cu,Zn superoxide dismutase-like"/>
    <property type="match status" value="1"/>
</dbReference>
<keyword evidence="2 9" id="KW-0479">Metal-binding</keyword>
<comment type="cofactor">
    <cofactor evidence="9">
        <name>Zn(2+)</name>
        <dbReference type="ChEBI" id="CHEBI:29105"/>
    </cofactor>
    <text evidence="9">Binds 1 zinc ion per subunit.</text>
</comment>
<comment type="catalytic activity">
    <reaction evidence="8 9">
        <text>2 superoxide + 2 H(+) = H2O2 + O2</text>
        <dbReference type="Rhea" id="RHEA:20696"/>
        <dbReference type="ChEBI" id="CHEBI:15378"/>
        <dbReference type="ChEBI" id="CHEBI:15379"/>
        <dbReference type="ChEBI" id="CHEBI:16240"/>
        <dbReference type="ChEBI" id="CHEBI:18421"/>
        <dbReference type="EC" id="1.15.1.1"/>
    </reaction>
</comment>
<protein>
    <recommendedName>
        <fullName evidence="9">Superoxide dismutase [Cu-Zn]</fullName>
        <ecNumber evidence="9">1.15.1.1</ecNumber>
    </recommendedName>
</protein>
<name>G8DPI7_TIGJA</name>
<evidence type="ECO:0000256" key="1">
    <source>
        <dbReference type="ARBA" id="ARBA00010457"/>
    </source>
</evidence>
<evidence type="ECO:0000256" key="6">
    <source>
        <dbReference type="ARBA" id="ARBA00023008"/>
    </source>
</evidence>
<evidence type="ECO:0000256" key="2">
    <source>
        <dbReference type="ARBA" id="ARBA00022723"/>
    </source>
</evidence>